<dbReference type="eggNOG" id="ENOG502QT2R">
    <property type="taxonomic scope" value="Eukaryota"/>
</dbReference>
<dbReference type="Gramene" id="OMERI01G04210.1">
    <property type="protein sequence ID" value="OMERI01G04210.1"/>
    <property type="gene ID" value="OMERI01G04210"/>
</dbReference>
<reference evidence="1" key="2">
    <citation type="submission" date="2018-05" db="EMBL/GenBank/DDBJ databases">
        <title>OmerRS3 (Oryza meridionalis Reference Sequence Version 3).</title>
        <authorList>
            <person name="Zhang J."/>
            <person name="Kudrna D."/>
            <person name="Lee S."/>
            <person name="Talag J."/>
            <person name="Welchert J."/>
            <person name="Wing R.A."/>
        </authorList>
    </citation>
    <scope>NUCLEOTIDE SEQUENCE [LARGE SCALE GENOMIC DNA]</scope>
    <source>
        <strain evidence="1">OR44</strain>
    </source>
</reference>
<keyword evidence="2" id="KW-1185">Reference proteome</keyword>
<name>A0A0E0BXL4_9ORYZ</name>
<accession>A0A0E0BXL4</accession>
<proteinExistence type="predicted"/>
<dbReference type="Gramene" id="OMERI01G04210.2">
    <property type="protein sequence ID" value="OMERI01G04210.2"/>
    <property type="gene ID" value="OMERI01G04210"/>
</dbReference>
<dbReference type="AlphaFoldDB" id="A0A0E0BXL4"/>
<dbReference type="HOGENOM" id="CLU_2816718_0_0_1"/>
<dbReference type="EnsemblPlants" id="OMERI01G04210.3">
    <property type="protein sequence ID" value="OMERI01G04210.3"/>
    <property type="gene ID" value="OMERI01G04210"/>
</dbReference>
<organism evidence="1">
    <name type="scientific">Oryza meridionalis</name>
    <dbReference type="NCBI Taxonomy" id="40149"/>
    <lineage>
        <taxon>Eukaryota</taxon>
        <taxon>Viridiplantae</taxon>
        <taxon>Streptophyta</taxon>
        <taxon>Embryophyta</taxon>
        <taxon>Tracheophyta</taxon>
        <taxon>Spermatophyta</taxon>
        <taxon>Magnoliopsida</taxon>
        <taxon>Liliopsida</taxon>
        <taxon>Poales</taxon>
        <taxon>Poaceae</taxon>
        <taxon>BOP clade</taxon>
        <taxon>Oryzoideae</taxon>
        <taxon>Oryzeae</taxon>
        <taxon>Oryzinae</taxon>
        <taxon>Oryza</taxon>
    </lineage>
</organism>
<dbReference type="EnsemblPlants" id="OMERI01G04210.4">
    <property type="protein sequence ID" value="OMERI01G04210.4"/>
    <property type="gene ID" value="OMERI01G04210"/>
</dbReference>
<protein>
    <submittedName>
        <fullName evidence="1">Uncharacterized protein</fullName>
    </submittedName>
</protein>
<dbReference type="Proteomes" id="UP000008021">
    <property type="component" value="Chromosome 1"/>
</dbReference>
<evidence type="ECO:0000313" key="1">
    <source>
        <dbReference type="EnsemblPlants" id="OMERI01G04210.1"/>
    </source>
</evidence>
<dbReference type="Gramene" id="OMERI01G04210.4">
    <property type="protein sequence ID" value="OMERI01G04210.4"/>
    <property type="gene ID" value="OMERI01G04210"/>
</dbReference>
<dbReference type="EnsemblPlants" id="OMERI01G04210.1">
    <property type="protein sequence ID" value="OMERI01G04210.1"/>
    <property type="gene ID" value="OMERI01G04210"/>
</dbReference>
<reference evidence="1" key="1">
    <citation type="submission" date="2015-04" db="UniProtKB">
        <authorList>
            <consortium name="EnsemblPlants"/>
        </authorList>
    </citation>
    <scope>IDENTIFICATION</scope>
</reference>
<sequence length="67" mass="6881">MVPGAILLPVQPSSSSAAVVAGGGSAFAPPNSSRVSFAGLKYSTLSGKGYRCEHHGWDLECFDVLKA</sequence>
<dbReference type="EnsemblPlants" id="OMERI01G04210.2">
    <property type="protein sequence ID" value="OMERI01G04210.2"/>
    <property type="gene ID" value="OMERI01G04210"/>
</dbReference>
<dbReference type="Gramene" id="OMERI01G04210.3">
    <property type="protein sequence ID" value="OMERI01G04210.3"/>
    <property type="gene ID" value="OMERI01G04210"/>
</dbReference>
<evidence type="ECO:0000313" key="2">
    <source>
        <dbReference type="Proteomes" id="UP000008021"/>
    </source>
</evidence>